<dbReference type="PRINTS" id="PR00420">
    <property type="entry name" value="RNGMNOXGNASE"/>
</dbReference>
<dbReference type="PANTHER" id="PTHR47178:SF6">
    <property type="entry name" value="FAD-BINDING DOMAIN-CONTAINING PROTEIN"/>
    <property type="match status" value="1"/>
</dbReference>
<dbReference type="Gene3D" id="3.50.50.60">
    <property type="entry name" value="FAD/NAD(P)-binding domain"/>
    <property type="match status" value="1"/>
</dbReference>
<reference evidence="6 7" key="1">
    <citation type="journal article" date="2019" name="Environ. Microbiol.">
        <title>At the nexus of three kingdoms: the genome of the mycorrhizal fungus Gigaspora margarita provides insights into plant, endobacterial and fungal interactions.</title>
        <authorList>
            <person name="Venice F."/>
            <person name="Ghignone S."/>
            <person name="Salvioli di Fossalunga A."/>
            <person name="Amselem J."/>
            <person name="Novero M."/>
            <person name="Xianan X."/>
            <person name="Sedzielewska Toro K."/>
            <person name="Morin E."/>
            <person name="Lipzen A."/>
            <person name="Grigoriev I.V."/>
            <person name="Henrissat B."/>
            <person name="Martin F.M."/>
            <person name="Bonfante P."/>
        </authorList>
    </citation>
    <scope>NUCLEOTIDE SEQUENCE [LARGE SCALE GENOMIC DNA]</scope>
    <source>
        <strain evidence="6 7">BEG34</strain>
    </source>
</reference>
<evidence type="ECO:0000256" key="4">
    <source>
        <dbReference type="ARBA" id="ARBA00023033"/>
    </source>
</evidence>
<feature type="domain" description="FAD-binding" evidence="5">
    <location>
        <begin position="340"/>
        <end position="402"/>
    </location>
</feature>
<keyword evidence="4" id="KW-0503">Monooxygenase</keyword>
<evidence type="ECO:0000256" key="2">
    <source>
        <dbReference type="ARBA" id="ARBA00022827"/>
    </source>
</evidence>
<gene>
    <name evidence="6" type="ORF">F8M41_010306</name>
</gene>
<dbReference type="InterPro" id="IPR002938">
    <property type="entry name" value="FAD-bd"/>
</dbReference>
<dbReference type="InterPro" id="IPR036188">
    <property type="entry name" value="FAD/NAD-bd_sf"/>
</dbReference>
<proteinExistence type="predicted"/>
<dbReference type="SUPFAM" id="SSF51905">
    <property type="entry name" value="FAD/NAD(P)-binding domain"/>
    <property type="match status" value="1"/>
</dbReference>
<evidence type="ECO:0000256" key="1">
    <source>
        <dbReference type="ARBA" id="ARBA00022630"/>
    </source>
</evidence>
<keyword evidence="3" id="KW-0560">Oxidoreductase</keyword>
<dbReference type="Pfam" id="PF01494">
    <property type="entry name" value="FAD_binding_3"/>
    <property type="match status" value="1"/>
</dbReference>
<dbReference type="EMBL" id="WTPW01002152">
    <property type="protein sequence ID" value="KAF0395162.1"/>
    <property type="molecule type" value="Genomic_DNA"/>
</dbReference>
<keyword evidence="1" id="KW-0285">Flavoprotein</keyword>
<dbReference type="AlphaFoldDB" id="A0A8H4A1D5"/>
<organism evidence="6 7">
    <name type="scientific">Gigaspora margarita</name>
    <dbReference type="NCBI Taxonomy" id="4874"/>
    <lineage>
        <taxon>Eukaryota</taxon>
        <taxon>Fungi</taxon>
        <taxon>Fungi incertae sedis</taxon>
        <taxon>Mucoromycota</taxon>
        <taxon>Glomeromycotina</taxon>
        <taxon>Glomeromycetes</taxon>
        <taxon>Diversisporales</taxon>
        <taxon>Gigasporaceae</taxon>
        <taxon>Gigaspora</taxon>
    </lineage>
</organism>
<protein>
    <submittedName>
        <fullName evidence="6">FAD/NADP-binding domain-containing protein</fullName>
    </submittedName>
</protein>
<dbReference type="OrthoDB" id="655030at2759"/>
<name>A0A8H4A1D5_GIGMA</name>
<evidence type="ECO:0000313" key="7">
    <source>
        <dbReference type="Proteomes" id="UP000439903"/>
    </source>
</evidence>
<accession>A0A8H4A1D5</accession>
<dbReference type="GO" id="GO:0071949">
    <property type="term" value="F:FAD binding"/>
    <property type="evidence" value="ECO:0007669"/>
    <property type="project" value="InterPro"/>
</dbReference>
<dbReference type="GO" id="GO:0004497">
    <property type="term" value="F:monooxygenase activity"/>
    <property type="evidence" value="ECO:0007669"/>
    <property type="project" value="UniProtKB-KW"/>
</dbReference>
<sequence>MESSKNKIPTILIVGAGVGGLSFYQSALKNLGQKFNVKIFDREASPQERWEGYNICMNRKGITSLFYCTPSKIQDRLPEAIPDPTPNEHHGTMVIDHTGKLLFSAPQRNFSIYEMEPLKHDFAGIVSYRNILRDVLLDSVDVQWGKKCIGYEESENGVWALFDDGTREFGDLLIGSDGINSPIRKQMVPNLNILESGITSVDVNVIIPKYIADKLMSFYNNAVIQWSLGINGDAFLSSMRYIPINETDEPLYRLNFAYQYPTILDNKDGNSKFVDNDNPESVVKHTISRIKQLRPPGELKDLIIEIISLVLYSNPGNSEKYPFRAYNSIRRRQLRDIDPLSVSGWKDGRVILLGDAAHAMNPLLGLGANNAIQDADLLTKELLNYEKDGLIECIKRYNKQMRYRSSKDVLASRDVALKQAIPLENFGLLARNSILKIYNIFQNAVAFIQTHS</sequence>
<evidence type="ECO:0000313" key="6">
    <source>
        <dbReference type="EMBL" id="KAF0395162.1"/>
    </source>
</evidence>
<comment type="caution">
    <text evidence="6">The sequence shown here is derived from an EMBL/GenBank/DDBJ whole genome shotgun (WGS) entry which is preliminary data.</text>
</comment>
<keyword evidence="7" id="KW-1185">Reference proteome</keyword>
<dbReference type="PANTHER" id="PTHR47178">
    <property type="entry name" value="MONOOXYGENASE, FAD-BINDING"/>
    <property type="match status" value="1"/>
</dbReference>
<evidence type="ECO:0000259" key="5">
    <source>
        <dbReference type="Pfam" id="PF01494"/>
    </source>
</evidence>
<keyword evidence="2" id="KW-0274">FAD</keyword>
<dbReference type="Proteomes" id="UP000439903">
    <property type="component" value="Unassembled WGS sequence"/>
</dbReference>
<evidence type="ECO:0000256" key="3">
    <source>
        <dbReference type="ARBA" id="ARBA00023002"/>
    </source>
</evidence>